<dbReference type="GO" id="GO:0045259">
    <property type="term" value="C:proton-transporting ATP synthase complex"/>
    <property type="evidence" value="ECO:0007669"/>
    <property type="project" value="UniProtKB-KW"/>
</dbReference>
<dbReference type="Proteomes" id="UP000026682">
    <property type="component" value="Unassembled WGS sequence"/>
</dbReference>
<dbReference type="FunFam" id="1.20.120.220:FF:000002">
    <property type="entry name" value="ATP synthase subunit a"/>
    <property type="match status" value="1"/>
</dbReference>
<dbReference type="InterPro" id="IPR023011">
    <property type="entry name" value="ATP_synth_F0_asu_AS"/>
</dbReference>
<dbReference type="NCBIfam" id="TIGR01131">
    <property type="entry name" value="ATP_synt_6_or_A"/>
    <property type="match status" value="1"/>
</dbReference>
<evidence type="ECO:0000313" key="14">
    <source>
        <dbReference type="EMBL" id="KAK96180.1"/>
    </source>
</evidence>
<dbReference type="PATRIC" id="fig|1331206.3.peg.1039"/>
<reference evidence="14 15" key="1">
    <citation type="submission" date="2014-03" db="EMBL/GenBank/DDBJ databases">
        <title>Genome sequence of Bordetella holmseii.</title>
        <authorList>
            <person name="Harvill E."/>
            <person name="Goodfield L.L."/>
            <person name="Ivanov Y."/>
            <person name="Meyer J.A."/>
            <person name="Newth C."/>
            <person name="Cassiday P."/>
            <person name="Tondella M.L."/>
            <person name="Liao P."/>
            <person name="Zimmerman J."/>
            <person name="Meert K."/>
            <person name="Wessel D."/>
            <person name="Berger J."/>
            <person name="Dean J.M."/>
            <person name="Holubkov R."/>
            <person name="Burr J."/>
            <person name="Liu T."/>
            <person name="Brinkac L.M."/>
            <person name="Sanka R."/>
            <person name="Kim M."/>
            <person name="Losada L."/>
        </authorList>
    </citation>
    <scope>NUCLEOTIDE SEQUENCE [LARGE SCALE GENOMIC DNA]</scope>
    <source>
        <strain evidence="14 15">CDC-H585-BH</strain>
    </source>
</reference>
<dbReference type="PROSITE" id="PS00449">
    <property type="entry name" value="ATPASE_A"/>
    <property type="match status" value="1"/>
</dbReference>
<feature type="transmembrane region" description="Helical" evidence="12">
    <location>
        <begin position="183"/>
        <end position="205"/>
    </location>
</feature>
<keyword evidence="8 12" id="KW-1133">Transmembrane helix</keyword>
<dbReference type="Pfam" id="PF00119">
    <property type="entry name" value="ATP-synt_A"/>
    <property type="match status" value="1"/>
</dbReference>
<feature type="transmembrane region" description="Helical" evidence="12">
    <location>
        <begin position="97"/>
        <end position="116"/>
    </location>
</feature>
<evidence type="ECO:0000256" key="7">
    <source>
        <dbReference type="ARBA" id="ARBA00022781"/>
    </source>
</evidence>
<evidence type="ECO:0000256" key="9">
    <source>
        <dbReference type="ARBA" id="ARBA00023065"/>
    </source>
</evidence>
<dbReference type="NCBIfam" id="NF004477">
    <property type="entry name" value="PRK05815.1-1"/>
    <property type="match status" value="1"/>
</dbReference>
<comment type="similarity">
    <text evidence="2 12 13">Belongs to the ATPase A chain family.</text>
</comment>
<dbReference type="PANTHER" id="PTHR42823">
    <property type="entry name" value="ATP SYNTHASE SUBUNIT A, CHLOROPLASTIC"/>
    <property type="match status" value="1"/>
</dbReference>
<evidence type="ECO:0000256" key="2">
    <source>
        <dbReference type="ARBA" id="ARBA00006810"/>
    </source>
</evidence>
<dbReference type="InterPro" id="IPR000568">
    <property type="entry name" value="ATP_synth_F0_asu"/>
</dbReference>
<evidence type="ECO:0000256" key="6">
    <source>
        <dbReference type="ARBA" id="ARBA00022692"/>
    </source>
</evidence>
<dbReference type="GO" id="GO:0046933">
    <property type="term" value="F:proton-transporting ATP synthase activity, rotational mechanism"/>
    <property type="evidence" value="ECO:0007669"/>
    <property type="project" value="UniProtKB-UniRule"/>
</dbReference>
<comment type="function">
    <text evidence="12 13">Key component of the proton channel; it plays a direct role in the translocation of protons across the membrane.</text>
</comment>
<evidence type="ECO:0000256" key="10">
    <source>
        <dbReference type="ARBA" id="ARBA00023136"/>
    </source>
</evidence>
<evidence type="ECO:0000256" key="12">
    <source>
        <dbReference type="HAMAP-Rule" id="MF_01393"/>
    </source>
</evidence>
<keyword evidence="5 12" id="KW-0138">CF(0)</keyword>
<organism evidence="14 15">
    <name type="scientific">Bordetella holmesii CDC-H585-BH</name>
    <dbReference type="NCBI Taxonomy" id="1331206"/>
    <lineage>
        <taxon>Bacteria</taxon>
        <taxon>Pseudomonadati</taxon>
        <taxon>Pseudomonadota</taxon>
        <taxon>Betaproteobacteria</taxon>
        <taxon>Burkholderiales</taxon>
        <taxon>Alcaligenaceae</taxon>
        <taxon>Bordetella</taxon>
    </lineage>
</organism>
<keyword evidence="3 12" id="KW-0813">Transport</keyword>
<dbReference type="AlphaFoldDB" id="A0A158M6Q1"/>
<feature type="transmembrane region" description="Helical" evidence="12">
    <location>
        <begin position="42"/>
        <end position="60"/>
    </location>
</feature>
<dbReference type="HAMAP" id="MF_01393">
    <property type="entry name" value="ATP_synth_a_bact"/>
    <property type="match status" value="1"/>
</dbReference>
<evidence type="ECO:0000256" key="4">
    <source>
        <dbReference type="ARBA" id="ARBA00022475"/>
    </source>
</evidence>
<keyword evidence="6 12" id="KW-0812">Transmembrane</keyword>
<evidence type="ECO:0000256" key="1">
    <source>
        <dbReference type="ARBA" id="ARBA00004141"/>
    </source>
</evidence>
<keyword evidence="9 12" id="KW-0406">Ion transport</keyword>
<dbReference type="GO" id="GO:0042777">
    <property type="term" value="P:proton motive force-driven plasma membrane ATP synthesis"/>
    <property type="evidence" value="ECO:0007669"/>
    <property type="project" value="TreeGrafter"/>
</dbReference>
<dbReference type="SUPFAM" id="SSF81336">
    <property type="entry name" value="F1F0 ATP synthase subunit A"/>
    <property type="match status" value="1"/>
</dbReference>
<evidence type="ECO:0000256" key="11">
    <source>
        <dbReference type="ARBA" id="ARBA00023310"/>
    </source>
</evidence>
<dbReference type="PANTHER" id="PTHR42823:SF3">
    <property type="entry name" value="ATP SYNTHASE SUBUNIT A, CHLOROPLASTIC"/>
    <property type="match status" value="1"/>
</dbReference>
<gene>
    <name evidence="12 14" type="primary">atpB</name>
    <name evidence="14" type="ORF">L497_3402</name>
</gene>
<proteinExistence type="inferred from homology"/>
<dbReference type="EMBL" id="JFZZ01000044">
    <property type="protein sequence ID" value="KAK96180.1"/>
    <property type="molecule type" value="Genomic_DNA"/>
</dbReference>
<dbReference type="GO" id="GO:0016787">
    <property type="term" value="F:hydrolase activity"/>
    <property type="evidence" value="ECO:0007669"/>
    <property type="project" value="UniProtKB-KW"/>
</dbReference>
<evidence type="ECO:0000256" key="13">
    <source>
        <dbReference type="RuleBase" id="RU000483"/>
    </source>
</evidence>
<comment type="caution">
    <text evidence="14">The sequence shown here is derived from an EMBL/GenBank/DDBJ whole genome shotgun (WGS) entry which is preliminary data.</text>
</comment>
<dbReference type="InterPro" id="IPR045082">
    <property type="entry name" value="ATP_syn_F0_a_bact/chloroplast"/>
</dbReference>
<dbReference type="InterPro" id="IPR035908">
    <property type="entry name" value="F0_ATP_A_sf"/>
</dbReference>
<evidence type="ECO:0000256" key="3">
    <source>
        <dbReference type="ARBA" id="ARBA00022448"/>
    </source>
</evidence>
<dbReference type="GO" id="GO:0005886">
    <property type="term" value="C:plasma membrane"/>
    <property type="evidence" value="ECO:0007669"/>
    <property type="project" value="UniProtKB-SubCell"/>
</dbReference>
<dbReference type="RefSeq" id="WP_005017990.1">
    <property type="nucleotide sequence ID" value="NZ_JFZZ01000044.1"/>
</dbReference>
<dbReference type="CDD" id="cd00310">
    <property type="entry name" value="ATP-synt_Fo_a_6"/>
    <property type="match status" value="1"/>
</dbReference>
<dbReference type="Gene3D" id="1.20.120.220">
    <property type="entry name" value="ATP synthase, F0 complex, subunit A"/>
    <property type="match status" value="1"/>
</dbReference>
<keyword evidence="7 12" id="KW-0375">Hydrogen ion transport</keyword>
<dbReference type="STRING" id="35814.BBB42_01665"/>
<feature type="transmembrane region" description="Helical" evidence="12">
    <location>
        <begin position="225"/>
        <end position="245"/>
    </location>
</feature>
<name>A0A158M6Q1_9BORD</name>
<protein>
    <recommendedName>
        <fullName evidence="12 13">ATP synthase subunit a</fullName>
    </recommendedName>
    <alternativeName>
        <fullName evidence="12">ATP synthase F0 sector subunit a</fullName>
    </alternativeName>
    <alternativeName>
        <fullName evidence="12">F-ATPase subunit 6</fullName>
    </alternativeName>
</protein>
<accession>A0A158M6Q1</accession>
<feature type="transmembrane region" description="Helical" evidence="12">
    <location>
        <begin position="152"/>
        <end position="171"/>
    </location>
</feature>
<keyword evidence="10 12" id="KW-0472">Membrane</keyword>
<comment type="subcellular location">
    <subcellularLocation>
        <location evidence="12 13">Cell membrane</location>
        <topology evidence="12 13">Multi-pass membrane protein</topology>
    </subcellularLocation>
    <subcellularLocation>
        <location evidence="1">Membrane</location>
        <topology evidence="1">Multi-pass membrane protein</topology>
    </subcellularLocation>
</comment>
<evidence type="ECO:0000313" key="15">
    <source>
        <dbReference type="Proteomes" id="UP000026682"/>
    </source>
</evidence>
<dbReference type="GeneID" id="93121470"/>
<evidence type="ECO:0000256" key="8">
    <source>
        <dbReference type="ARBA" id="ARBA00022989"/>
    </source>
</evidence>
<evidence type="ECO:0000256" key="5">
    <source>
        <dbReference type="ARBA" id="ARBA00022547"/>
    </source>
</evidence>
<feature type="transmembrane region" description="Helical" evidence="12">
    <location>
        <begin position="257"/>
        <end position="286"/>
    </location>
</feature>
<keyword evidence="4 12" id="KW-1003">Cell membrane</keyword>
<keyword evidence="14" id="KW-0378">Hydrolase</keyword>
<sequence>MAAAGGASPQSEYIQHHLVHLNNLGEKQSVIAQFNVINYDSLFWSGLMGLVVVFFLWLAARRATSGVPGRFQGFVEMIVDMVDDQAKGIVHNAQSRLFVAPLALTVFVWIILMNALDLLPVDLLPSLWRLTGLGAHHGDPLYYHRILPTADLNVPMGMSLGVLLLMFYYGIKIKHPAGFVKELFTAPFHAHGLAAVVLAPFNLLLNLIEYAAKAVSLGMRLFGNMFAGELIFMLIALLGGAWTGFNASSIGLGIGHVLAGSVWAIFHILIVLLQAFIFMMLTLVYIGQAHEGH</sequence>
<keyword evidence="11 12" id="KW-0066">ATP synthesis</keyword>